<accession>A0A8T1VWX5</accession>
<evidence type="ECO:0000313" key="2">
    <source>
        <dbReference type="EMBL" id="KAG7384748.1"/>
    </source>
</evidence>
<feature type="region of interest" description="Disordered" evidence="1">
    <location>
        <begin position="30"/>
        <end position="61"/>
    </location>
</feature>
<proteinExistence type="predicted"/>
<comment type="caution">
    <text evidence="2">The sequence shown here is derived from an EMBL/GenBank/DDBJ whole genome shotgun (WGS) entry which is preliminary data.</text>
</comment>
<dbReference type="AlphaFoldDB" id="A0A8T1VWX5"/>
<name>A0A8T1VWX5_9STRA</name>
<dbReference type="EMBL" id="JAGDFM010000139">
    <property type="protein sequence ID" value="KAG7384748.1"/>
    <property type="molecule type" value="Genomic_DNA"/>
</dbReference>
<evidence type="ECO:0000256" key="1">
    <source>
        <dbReference type="SAM" id="MobiDB-lite"/>
    </source>
</evidence>
<protein>
    <submittedName>
        <fullName evidence="2">Uncharacterized protein</fullName>
    </submittedName>
</protein>
<sequence length="107" mass="11781">MPKKNKRLSHISALACVRRSRDRHQSRLAELVGVNPTGVPSPPTPSVPSDDTSSEENGEDFQGSNLYTFDLIYAKTASPACAVYYFVAWVGGAWRSAADLPQAERQW</sequence>
<evidence type="ECO:0000313" key="3">
    <source>
        <dbReference type="Proteomes" id="UP000694044"/>
    </source>
</evidence>
<organism evidence="2 3">
    <name type="scientific">Phytophthora pseudosyringae</name>
    <dbReference type="NCBI Taxonomy" id="221518"/>
    <lineage>
        <taxon>Eukaryota</taxon>
        <taxon>Sar</taxon>
        <taxon>Stramenopiles</taxon>
        <taxon>Oomycota</taxon>
        <taxon>Peronosporomycetes</taxon>
        <taxon>Peronosporales</taxon>
        <taxon>Peronosporaceae</taxon>
        <taxon>Phytophthora</taxon>
    </lineage>
</organism>
<reference evidence="2" key="1">
    <citation type="submission" date="2021-02" db="EMBL/GenBank/DDBJ databases">
        <authorList>
            <person name="Palmer J.M."/>
        </authorList>
    </citation>
    <scope>NUCLEOTIDE SEQUENCE</scope>
    <source>
        <strain evidence="2">SCRP734</strain>
    </source>
</reference>
<dbReference type="Proteomes" id="UP000694044">
    <property type="component" value="Unassembled WGS sequence"/>
</dbReference>
<keyword evidence="3" id="KW-1185">Reference proteome</keyword>
<gene>
    <name evidence="2" type="ORF">PHYPSEUDO_002277</name>
</gene>